<name>D1AL33_SEBTE</name>
<keyword evidence="8" id="KW-1208">Phospholipid metabolism</keyword>
<proteinExistence type="inferred from homology"/>
<evidence type="ECO:0000259" key="10">
    <source>
        <dbReference type="PROSITE" id="PS50035"/>
    </source>
</evidence>
<dbReference type="EC" id="2.7.8.-" evidence="8 9"/>
<keyword evidence="5" id="KW-0677">Repeat</keyword>
<dbReference type="PANTHER" id="PTHR21248:SF22">
    <property type="entry name" value="PHOSPHOLIPASE D"/>
    <property type="match status" value="1"/>
</dbReference>
<feature type="active site" evidence="8">
    <location>
        <position position="418"/>
    </location>
</feature>
<dbReference type="GO" id="GO:0008808">
    <property type="term" value="F:cardiolipin synthase activity"/>
    <property type="evidence" value="ECO:0007669"/>
    <property type="project" value="UniProtKB-UniRule"/>
</dbReference>
<feature type="active site" evidence="8">
    <location>
        <position position="416"/>
    </location>
</feature>
<keyword evidence="8" id="KW-0997">Cell inner membrane</keyword>
<feature type="active site" evidence="8">
    <location>
        <position position="243"/>
    </location>
</feature>
<keyword evidence="8" id="KW-0443">Lipid metabolism</keyword>
<dbReference type="Gene3D" id="3.30.870.10">
    <property type="entry name" value="Endonuclease Chain A"/>
    <property type="match status" value="2"/>
</dbReference>
<dbReference type="GO" id="GO:0032049">
    <property type="term" value="P:cardiolipin biosynthetic process"/>
    <property type="evidence" value="ECO:0007669"/>
    <property type="project" value="UniProtKB-UniRule"/>
</dbReference>
<comment type="catalytic activity">
    <reaction evidence="8">
        <text>2 a 1,2-diacyl-sn-glycero-3-phospho-(1'-sn-glycerol) = a cardiolipin + glycerol</text>
        <dbReference type="Rhea" id="RHEA:31451"/>
        <dbReference type="ChEBI" id="CHEBI:17754"/>
        <dbReference type="ChEBI" id="CHEBI:62237"/>
        <dbReference type="ChEBI" id="CHEBI:64716"/>
    </reaction>
</comment>
<feature type="transmembrane region" description="Helical" evidence="8">
    <location>
        <begin position="12"/>
        <end position="30"/>
    </location>
</feature>
<gene>
    <name evidence="11" type="ordered locus">Sterm_2322</name>
</gene>
<keyword evidence="8" id="KW-0444">Lipid biosynthesis</keyword>
<evidence type="ECO:0000256" key="4">
    <source>
        <dbReference type="ARBA" id="ARBA00022692"/>
    </source>
</evidence>
<evidence type="ECO:0000313" key="11">
    <source>
        <dbReference type="EMBL" id="ACZ09176.1"/>
    </source>
</evidence>
<dbReference type="CDD" id="cd09112">
    <property type="entry name" value="PLDc_CLS_2"/>
    <property type="match status" value="1"/>
</dbReference>
<dbReference type="InterPro" id="IPR030874">
    <property type="entry name" value="Cardiolipin_synth_Firmi"/>
</dbReference>
<evidence type="ECO:0000256" key="2">
    <source>
        <dbReference type="ARBA" id="ARBA00022475"/>
    </source>
</evidence>
<dbReference type="PANTHER" id="PTHR21248">
    <property type="entry name" value="CARDIOLIPIN SYNTHASE"/>
    <property type="match status" value="1"/>
</dbReference>
<dbReference type="SMART" id="SM00155">
    <property type="entry name" value="PLDc"/>
    <property type="match status" value="2"/>
</dbReference>
<keyword evidence="12" id="KW-1185">Reference proteome</keyword>
<dbReference type="KEGG" id="str:Sterm_2322"/>
<dbReference type="Proteomes" id="UP000000845">
    <property type="component" value="Chromosome"/>
</dbReference>
<dbReference type="HAMAP" id="MF_01916">
    <property type="entry name" value="Cardiolipin_synth_Cls"/>
    <property type="match status" value="1"/>
</dbReference>
<dbReference type="HOGENOM" id="CLU_038053_1_2_0"/>
<dbReference type="AlphaFoldDB" id="D1AL33"/>
<comment type="function">
    <text evidence="8">Catalyzes the reversible phosphatidyl group transfer from one phosphatidylglycerol molecule to another to form cardiolipin (CL) (diphosphatidylglycerol) and glycerol.</text>
</comment>
<evidence type="ECO:0000256" key="3">
    <source>
        <dbReference type="ARBA" id="ARBA00022679"/>
    </source>
</evidence>
<sequence>MMNSLEIFSWFEHLYIVVVLIFVIGILASGKKSGSIMAWIFTVLFIPIIGIILYMVLGVNWRRRRILKNKLENSPHKMFVSLSNELAKNELSKYDTRDIFSSYKDNVERTDKYMRDMEDHSDVAKLLYNTGSTYLTLNTSYDFYFDGGEAFDSIIKDLENAKESIYIEFFIWRSDELGERVKDVLIKKASEGIDIKLIFDGLGSFGRISRKYKKALEKAGIKYRYFLDVRYNILKLNYRNHRKMVIVDGNVLHTGGMNLGQEYIDGGKQFESWRDTNIRITGEMCVHYLAVFISDWLNSSGKFDFIIPEIEDSSSGDYLMQLCASGPDTIWSSLQMLYTKMITEAKEEILIESPYFVPDDSIFEQLKIAALSGIKVKIIMAGKPDKKIPFWVAETYFEEIIDSGMEIYRYQKGFLHCKNIIIDGKLATMGTCNFDFRSFELNYEINTVYYNKEMAGKLREQFFEDLKYCTEIKNEDLDRKGFLLRLRDSVFRVLSPIL</sequence>
<reference evidence="12" key="1">
    <citation type="submission" date="2009-09" db="EMBL/GenBank/DDBJ databases">
        <title>The complete chromosome of Sebaldella termitidis ATCC 33386.</title>
        <authorList>
            <consortium name="US DOE Joint Genome Institute (JGI-PGF)"/>
            <person name="Lucas S."/>
            <person name="Copeland A."/>
            <person name="Lapidus A."/>
            <person name="Glavina del Rio T."/>
            <person name="Dalin E."/>
            <person name="Tice H."/>
            <person name="Bruce D."/>
            <person name="Goodwin L."/>
            <person name="Pitluck S."/>
            <person name="Kyrpides N."/>
            <person name="Mavromatis K."/>
            <person name="Ivanova N."/>
            <person name="Mikhailova N."/>
            <person name="Sims D."/>
            <person name="Meincke L."/>
            <person name="Brettin T."/>
            <person name="Detter J.C."/>
            <person name="Han C."/>
            <person name="Larimer F."/>
            <person name="Land M."/>
            <person name="Hauser L."/>
            <person name="Markowitz V."/>
            <person name="Cheng J.F."/>
            <person name="Hugenholtz P."/>
            <person name="Woyke T."/>
            <person name="Wu D."/>
            <person name="Eisen J.A."/>
        </authorList>
    </citation>
    <scope>NUCLEOTIDE SEQUENCE [LARGE SCALE GENOMIC DNA]</scope>
    <source>
        <strain evidence="12">ATCC 33386 / NCTC 11300</strain>
    </source>
</reference>
<evidence type="ECO:0000256" key="5">
    <source>
        <dbReference type="ARBA" id="ARBA00022737"/>
    </source>
</evidence>
<dbReference type="GO" id="GO:0005886">
    <property type="term" value="C:plasma membrane"/>
    <property type="evidence" value="ECO:0007669"/>
    <property type="project" value="UniProtKB-SubCell"/>
</dbReference>
<feature type="domain" description="PLD phosphodiesterase" evidence="10">
    <location>
        <begin position="236"/>
        <end position="263"/>
    </location>
</feature>
<dbReference type="PROSITE" id="PS50035">
    <property type="entry name" value="PLD"/>
    <property type="match status" value="2"/>
</dbReference>
<dbReference type="InterPro" id="IPR025202">
    <property type="entry name" value="PLD-like_dom"/>
</dbReference>
<dbReference type="RefSeq" id="WP_012861770.1">
    <property type="nucleotide sequence ID" value="NC_013517.1"/>
</dbReference>
<dbReference type="STRING" id="526218.Sterm_2322"/>
<dbReference type="EMBL" id="CP001739">
    <property type="protein sequence ID" value="ACZ09176.1"/>
    <property type="molecule type" value="Genomic_DNA"/>
</dbReference>
<evidence type="ECO:0000256" key="7">
    <source>
        <dbReference type="ARBA" id="ARBA00023136"/>
    </source>
</evidence>
<accession>D1AL33</accession>
<dbReference type="CDD" id="cd09110">
    <property type="entry name" value="PLDc_CLS_1"/>
    <property type="match status" value="1"/>
</dbReference>
<organism evidence="11 12">
    <name type="scientific">Sebaldella termitidis (strain ATCC 33386 / NCTC 11300)</name>
    <dbReference type="NCBI Taxonomy" id="526218"/>
    <lineage>
        <taxon>Bacteria</taxon>
        <taxon>Fusobacteriati</taxon>
        <taxon>Fusobacteriota</taxon>
        <taxon>Fusobacteriia</taxon>
        <taxon>Fusobacteriales</taxon>
        <taxon>Leptotrichiaceae</taxon>
        <taxon>Sebaldella</taxon>
    </lineage>
</organism>
<keyword evidence="7 8" id="KW-0472">Membrane</keyword>
<evidence type="ECO:0000313" key="12">
    <source>
        <dbReference type="Proteomes" id="UP000000845"/>
    </source>
</evidence>
<keyword evidence="8" id="KW-0594">Phospholipid biosynthesis</keyword>
<protein>
    <recommendedName>
        <fullName evidence="8 9">Cardiolipin synthase</fullName>
        <shortName evidence="8">CL synthase</shortName>
        <ecNumber evidence="8 9">2.7.8.-</ecNumber>
    </recommendedName>
</protein>
<feature type="active site" evidence="8">
    <location>
        <position position="423"/>
    </location>
</feature>
<keyword evidence="6 8" id="KW-1133">Transmembrane helix</keyword>
<evidence type="ECO:0000256" key="9">
    <source>
        <dbReference type="NCBIfam" id="TIGR04265"/>
    </source>
</evidence>
<dbReference type="eggNOG" id="COG1502">
    <property type="taxonomic scope" value="Bacteria"/>
</dbReference>
<dbReference type="InterPro" id="IPR001736">
    <property type="entry name" value="PLipase_D/transphosphatidylase"/>
</dbReference>
<feature type="active site" evidence="8">
    <location>
        <position position="248"/>
    </location>
</feature>
<dbReference type="Pfam" id="PF13091">
    <property type="entry name" value="PLDc_2"/>
    <property type="match status" value="2"/>
</dbReference>
<comment type="subcellular location">
    <subcellularLocation>
        <location evidence="8">Cell inner membrane</location>
        <topology evidence="8">Multi-pass membrane protein</topology>
    </subcellularLocation>
    <subcellularLocation>
        <location evidence="1">Cell membrane</location>
    </subcellularLocation>
</comment>
<keyword evidence="3 8" id="KW-0808">Transferase</keyword>
<feature type="active site" evidence="8">
    <location>
        <position position="241"/>
    </location>
</feature>
<dbReference type="NCBIfam" id="TIGR04265">
    <property type="entry name" value="bac_cardiolipin"/>
    <property type="match status" value="1"/>
</dbReference>
<dbReference type="SUPFAM" id="SSF56024">
    <property type="entry name" value="Phospholipase D/nuclease"/>
    <property type="match status" value="2"/>
</dbReference>
<evidence type="ECO:0000256" key="6">
    <source>
        <dbReference type="ARBA" id="ARBA00022989"/>
    </source>
</evidence>
<keyword evidence="2 8" id="KW-1003">Cell membrane</keyword>
<dbReference type="InterPro" id="IPR022924">
    <property type="entry name" value="Cardiolipin_synthase"/>
</dbReference>
<keyword evidence="4 8" id="KW-0812">Transmembrane</keyword>
<evidence type="ECO:0000256" key="8">
    <source>
        <dbReference type="HAMAP-Rule" id="MF_01916"/>
    </source>
</evidence>
<evidence type="ECO:0000256" key="1">
    <source>
        <dbReference type="ARBA" id="ARBA00004236"/>
    </source>
</evidence>
<feature type="transmembrane region" description="Helical" evidence="8">
    <location>
        <begin position="36"/>
        <end position="61"/>
    </location>
</feature>
<feature type="domain" description="PLD phosphodiesterase" evidence="10">
    <location>
        <begin position="411"/>
        <end position="438"/>
    </location>
</feature>
<reference evidence="11 12" key="2">
    <citation type="journal article" date="2010" name="Stand. Genomic Sci.">
        <title>Complete genome sequence of Sebaldella termitidis type strain (NCTC 11300).</title>
        <authorList>
            <person name="Harmon-Smith M."/>
            <person name="Celia L."/>
            <person name="Chertkov O."/>
            <person name="Lapidus A."/>
            <person name="Copeland A."/>
            <person name="Glavina Del Rio T."/>
            <person name="Nolan M."/>
            <person name="Lucas S."/>
            <person name="Tice H."/>
            <person name="Cheng J.F."/>
            <person name="Han C."/>
            <person name="Detter J.C."/>
            <person name="Bruce D."/>
            <person name="Goodwin L."/>
            <person name="Pitluck S."/>
            <person name="Pati A."/>
            <person name="Liolios K."/>
            <person name="Ivanova N."/>
            <person name="Mavromatis K."/>
            <person name="Mikhailova N."/>
            <person name="Chen A."/>
            <person name="Palaniappan K."/>
            <person name="Land M."/>
            <person name="Hauser L."/>
            <person name="Chang Y.J."/>
            <person name="Jeffries C.D."/>
            <person name="Brettin T."/>
            <person name="Goker M."/>
            <person name="Beck B."/>
            <person name="Bristow J."/>
            <person name="Eisen J.A."/>
            <person name="Markowitz V."/>
            <person name="Hugenholtz P."/>
            <person name="Kyrpides N.C."/>
            <person name="Klenk H.P."/>
            <person name="Chen F."/>
        </authorList>
    </citation>
    <scope>NUCLEOTIDE SEQUENCE [LARGE SCALE GENOMIC DNA]</scope>
    <source>
        <strain evidence="12">ATCC 33386 / NCTC 11300</strain>
    </source>
</reference>
<comment type="similarity">
    <text evidence="8">Belongs to the phospholipase D family. Cardiolipin synthase subfamily.</text>
</comment>